<dbReference type="EMBL" id="GDJX01004232">
    <property type="protein sequence ID" value="JAT63704.1"/>
    <property type="molecule type" value="Transcribed_RNA"/>
</dbReference>
<dbReference type="Pfam" id="PF14299">
    <property type="entry name" value="PP2"/>
    <property type="match status" value="1"/>
</dbReference>
<name>A0A1D1Z9X8_9ARAE</name>
<proteinExistence type="predicted"/>
<protein>
    <submittedName>
        <fullName evidence="1">F-box protein At2g02240</fullName>
    </submittedName>
</protein>
<organism evidence="1">
    <name type="scientific">Anthurium amnicola</name>
    <dbReference type="NCBI Taxonomy" id="1678845"/>
    <lineage>
        <taxon>Eukaryota</taxon>
        <taxon>Viridiplantae</taxon>
        <taxon>Streptophyta</taxon>
        <taxon>Embryophyta</taxon>
        <taxon>Tracheophyta</taxon>
        <taxon>Spermatophyta</taxon>
        <taxon>Magnoliopsida</taxon>
        <taxon>Liliopsida</taxon>
        <taxon>Araceae</taxon>
        <taxon>Pothoideae</taxon>
        <taxon>Potheae</taxon>
        <taxon>Anthurium</taxon>
    </lineage>
</organism>
<dbReference type="PANTHER" id="PTHR32278:SF111">
    <property type="entry name" value="F-BOX PROTEIN PP2-B12-RELATED"/>
    <property type="match status" value="1"/>
</dbReference>
<dbReference type="PANTHER" id="PTHR32278">
    <property type="entry name" value="F-BOX DOMAIN-CONTAINING PROTEIN"/>
    <property type="match status" value="1"/>
</dbReference>
<reference evidence="1" key="1">
    <citation type="submission" date="2015-07" db="EMBL/GenBank/DDBJ databases">
        <title>Transcriptome Assembly of Anthurium amnicola.</title>
        <authorList>
            <person name="Suzuki J."/>
        </authorList>
    </citation>
    <scope>NUCLEOTIDE SEQUENCE</scope>
</reference>
<sequence>MEDGVGDVSSGLPQSSNGFSYADSEAERLLPADYEQMHSRAVTPVRYSSKSELYDLLCNSILIDGGRKSFSLERETGKKCFLLSVKEIHMSWGGNRSYWRWPSLPQISRFSQVAELIEVCWLDIFCRFVVSELSPGTLYSAYLVFRLKEGSHGLDGFQEASVALGSYLSRRWVCLDPSEDAAMHCGPVGVPHPRGDGTWMELQLGEFMVAAEEDGQMVVVRLREVERLNWKSGLVIEGIELRPTKAS</sequence>
<evidence type="ECO:0000313" key="1">
    <source>
        <dbReference type="EMBL" id="JAT63704.1"/>
    </source>
</evidence>
<accession>A0A1D1Z9X8</accession>
<gene>
    <name evidence="1" type="primary">At2g02240_5</name>
    <name evidence="1" type="ORF">g.33036</name>
</gene>
<dbReference type="InterPro" id="IPR025886">
    <property type="entry name" value="PP2-like"/>
</dbReference>
<dbReference type="AlphaFoldDB" id="A0A1D1Z9X8"/>